<reference evidence="2" key="1">
    <citation type="submission" date="2021-10" db="EMBL/GenBank/DDBJ databases">
        <title>Tropical sea cucumber genome reveals ecological adaptation and Cuvierian tubules defense mechanism.</title>
        <authorList>
            <person name="Chen T."/>
        </authorList>
    </citation>
    <scope>NUCLEOTIDE SEQUENCE</scope>
    <source>
        <strain evidence="2">Nanhai2018</strain>
        <tissue evidence="2">Muscle</tissue>
    </source>
</reference>
<comment type="caution">
    <text evidence="2">The sequence shown here is derived from an EMBL/GenBank/DDBJ whole genome shotgun (WGS) entry which is preliminary data.</text>
</comment>
<accession>A0A9Q1H1L1</accession>
<protein>
    <submittedName>
        <fullName evidence="2">Uncharacterized protein</fullName>
    </submittedName>
</protein>
<sequence length="197" mass="22320">MYKSNWPFSITLHWMFLEAKCFLKGNQIKSSLVEYTTFRASDLVLNCVKHMLVAARFQLSPGPVRWPAIAFLKSRNLLASTPKKADPDFGGGNITTCFPSKAPLQFGKFDVFLNPSSTDLHSSSEVGIFRETNHVLKSRPHAPVSEDEATPQEAEAETEDLLHNPKIGLEACLEARPGLKTSTTVKHTYWWRWCRYF</sequence>
<keyword evidence="3" id="KW-1185">Reference proteome</keyword>
<dbReference type="Proteomes" id="UP001152320">
    <property type="component" value="Chromosome 14"/>
</dbReference>
<feature type="region of interest" description="Disordered" evidence="1">
    <location>
        <begin position="138"/>
        <end position="161"/>
    </location>
</feature>
<proteinExistence type="predicted"/>
<gene>
    <name evidence="2" type="ORF">HOLleu_29294</name>
</gene>
<dbReference type="EMBL" id="JAIZAY010000014">
    <property type="protein sequence ID" value="KAJ8029803.1"/>
    <property type="molecule type" value="Genomic_DNA"/>
</dbReference>
<feature type="compositionally biased region" description="Acidic residues" evidence="1">
    <location>
        <begin position="145"/>
        <end position="159"/>
    </location>
</feature>
<evidence type="ECO:0000313" key="3">
    <source>
        <dbReference type="Proteomes" id="UP001152320"/>
    </source>
</evidence>
<evidence type="ECO:0000256" key="1">
    <source>
        <dbReference type="SAM" id="MobiDB-lite"/>
    </source>
</evidence>
<evidence type="ECO:0000313" key="2">
    <source>
        <dbReference type="EMBL" id="KAJ8029803.1"/>
    </source>
</evidence>
<organism evidence="2 3">
    <name type="scientific">Holothuria leucospilota</name>
    <name type="common">Black long sea cucumber</name>
    <name type="synonym">Mertensiothuria leucospilota</name>
    <dbReference type="NCBI Taxonomy" id="206669"/>
    <lineage>
        <taxon>Eukaryota</taxon>
        <taxon>Metazoa</taxon>
        <taxon>Echinodermata</taxon>
        <taxon>Eleutherozoa</taxon>
        <taxon>Echinozoa</taxon>
        <taxon>Holothuroidea</taxon>
        <taxon>Aspidochirotacea</taxon>
        <taxon>Aspidochirotida</taxon>
        <taxon>Holothuriidae</taxon>
        <taxon>Holothuria</taxon>
    </lineage>
</organism>
<name>A0A9Q1H1L1_HOLLE</name>
<dbReference type="AlphaFoldDB" id="A0A9Q1H1L1"/>